<dbReference type="Pfam" id="PF03184">
    <property type="entry name" value="DDE_1"/>
    <property type="match status" value="1"/>
</dbReference>
<evidence type="ECO:0000256" key="2">
    <source>
        <dbReference type="SAM" id="SignalP"/>
    </source>
</evidence>
<organism evidence="4 5">
    <name type="scientific">Trametes coccinea (strain BRFM310)</name>
    <name type="common">Pycnoporus coccineus</name>
    <dbReference type="NCBI Taxonomy" id="1353009"/>
    <lineage>
        <taxon>Eukaryota</taxon>
        <taxon>Fungi</taxon>
        <taxon>Dikarya</taxon>
        <taxon>Basidiomycota</taxon>
        <taxon>Agaricomycotina</taxon>
        <taxon>Agaricomycetes</taxon>
        <taxon>Polyporales</taxon>
        <taxon>Polyporaceae</taxon>
        <taxon>Trametes</taxon>
    </lineage>
</organism>
<keyword evidence="2" id="KW-0732">Signal</keyword>
<dbReference type="OrthoDB" id="2729488at2759"/>
<dbReference type="InterPro" id="IPR004875">
    <property type="entry name" value="DDE_SF_endonuclease_dom"/>
</dbReference>
<dbReference type="EMBL" id="KZ084142">
    <property type="protein sequence ID" value="OSC98101.1"/>
    <property type="molecule type" value="Genomic_DNA"/>
</dbReference>
<protein>
    <submittedName>
        <fullName evidence="4">DDE-domain-containing protein</fullName>
    </submittedName>
</protein>
<evidence type="ECO:0000259" key="3">
    <source>
        <dbReference type="PROSITE" id="PS51253"/>
    </source>
</evidence>
<evidence type="ECO:0000313" key="5">
    <source>
        <dbReference type="Proteomes" id="UP000193067"/>
    </source>
</evidence>
<reference evidence="4 5" key="1">
    <citation type="journal article" date="2015" name="Biotechnol. Biofuels">
        <title>Enhanced degradation of softwood versus hardwood by the white-rot fungus Pycnoporus coccineus.</title>
        <authorList>
            <person name="Couturier M."/>
            <person name="Navarro D."/>
            <person name="Chevret D."/>
            <person name="Henrissat B."/>
            <person name="Piumi F."/>
            <person name="Ruiz-Duenas F.J."/>
            <person name="Martinez A.T."/>
            <person name="Grigoriev I.V."/>
            <person name="Riley R."/>
            <person name="Lipzen A."/>
            <person name="Berrin J.G."/>
            <person name="Master E.R."/>
            <person name="Rosso M.N."/>
        </authorList>
    </citation>
    <scope>NUCLEOTIDE SEQUENCE [LARGE SCALE GENOMIC DNA]</scope>
    <source>
        <strain evidence="4 5">BRFM310</strain>
    </source>
</reference>
<dbReference type="PANTHER" id="PTHR19303">
    <property type="entry name" value="TRANSPOSON"/>
    <property type="match status" value="1"/>
</dbReference>
<dbReference type="PANTHER" id="PTHR19303:SF73">
    <property type="entry name" value="PROTEIN PDC2"/>
    <property type="match status" value="1"/>
</dbReference>
<dbReference type="InterPro" id="IPR009057">
    <property type="entry name" value="Homeodomain-like_sf"/>
</dbReference>
<dbReference type="AlphaFoldDB" id="A0A1Y2IDY1"/>
<dbReference type="GO" id="GO:0003677">
    <property type="term" value="F:DNA binding"/>
    <property type="evidence" value="ECO:0007669"/>
    <property type="project" value="UniProtKB-KW"/>
</dbReference>
<accession>A0A1Y2IDY1</accession>
<feature type="chain" id="PRO_5012192375" evidence="2">
    <location>
        <begin position="18"/>
        <end position="413"/>
    </location>
</feature>
<dbReference type="SUPFAM" id="SSF46689">
    <property type="entry name" value="Homeodomain-like"/>
    <property type="match status" value="1"/>
</dbReference>
<dbReference type="InterPro" id="IPR006600">
    <property type="entry name" value="HTH_CenpB_DNA-bd_dom"/>
</dbReference>
<keyword evidence="1" id="KW-0238">DNA-binding</keyword>
<dbReference type="InterPro" id="IPR050863">
    <property type="entry name" value="CenT-Element_Derived"/>
</dbReference>
<keyword evidence="5" id="KW-1185">Reference proteome</keyword>
<dbReference type="GO" id="GO:0005634">
    <property type="term" value="C:nucleus"/>
    <property type="evidence" value="ECO:0007669"/>
    <property type="project" value="TreeGrafter"/>
</dbReference>
<dbReference type="Gene3D" id="1.10.10.60">
    <property type="entry name" value="Homeodomain-like"/>
    <property type="match status" value="1"/>
</dbReference>
<name>A0A1Y2IDY1_TRAC3</name>
<dbReference type="Pfam" id="PF03221">
    <property type="entry name" value="HTH_Tnp_Tc5"/>
    <property type="match status" value="1"/>
</dbReference>
<dbReference type="Proteomes" id="UP000193067">
    <property type="component" value="Unassembled WGS sequence"/>
</dbReference>
<proteinExistence type="predicted"/>
<sequence>MDLWLVTVLSSNILLSGEILCQKWKSFADRCGIPADKQLSLSNGWLEKFKVRHGLREFKRHGEAALPPDRGLSDKATAGVKGKKTRLTYVFTTNATGSDRLPPLGHTGKQLGFQYRHNAKAWMTTVLYREWIEDWDQKLVAEKRKVLLLQDNFSAHVPPETLKAIRVESFEPNLTAHVQPNDQGIIRCFKAHYRAKFIERAIDRYDSGITPAHIYDINQLEAMQLADAAWKEVDAATIRHCWRKAGILPGIDHLSSTSPEPTIPVASLLQNGSDAPIAQAEKAVEQALDSLVVTGALQTANRMDINSLLNPQVETEVFSEVSEEEIFEAVQVAQNAGGNGDASDDISELAVEKPPTRKEVLQAASVILRFSSTLDDTTARKMESALASFTRQTRLDAQRAMKETTITQYFSRQ</sequence>
<feature type="signal peptide" evidence="2">
    <location>
        <begin position="1"/>
        <end position="17"/>
    </location>
</feature>
<dbReference type="STRING" id="1353009.A0A1Y2IDY1"/>
<evidence type="ECO:0000313" key="4">
    <source>
        <dbReference type="EMBL" id="OSC98101.1"/>
    </source>
</evidence>
<evidence type="ECO:0000256" key="1">
    <source>
        <dbReference type="ARBA" id="ARBA00023125"/>
    </source>
</evidence>
<gene>
    <name evidence="4" type="ORF">PYCCODRAFT_1447639</name>
</gene>
<feature type="domain" description="HTH CENPB-type" evidence="3">
    <location>
        <begin position="1"/>
        <end position="59"/>
    </location>
</feature>
<dbReference type="PROSITE" id="PS51253">
    <property type="entry name" value="HTH_CENPB"/>
    <property type="match status" value="1"/>
</dbReference>